<dbReference type="KEGG" id="smo:SELMODRAFT_406980"/>
<dbReference type="EMBL" id="GL377621">
    <property type="protein sequence ID" value="EFJ15821.1"/>
    <property type="molecule type" value="Genomic_DNA"/>
</dbReference>
<evidence type="ECO:0000313" key="3">
    <source>
        <dbReference type="Proteomes" id="UP000001514"/>
    </source>
</evidence>
<evidence type="ECO:0000313" key="2">
    <source>
        <dbReference type="EMBL" id="EFJ32953.1"/>
    </source>
</evidence>
<dbReference type="EMBL" id="GL377571">
    <property type="protein sequence ID" value="EFJ32953.1"/>
    <property type="molecule type" value="Genomic_DNA"/>
</dbReference>
<dbReference type="Proteomes" id="UP000001514">
    <property type="component" value="Unassembled WGS sequence"/>
</dbReference>
<name>D8R3J1_SELML</name>
<dbReference type="KEGG" id="smo:SELMODRAFT_422382"/>
<gene>
    <name evidence="2" type="ORF">SELMODRAFT_406980</name>
    <name evidence="1" type="ORF">SELMODRAFT_422382</name>
</gene>
<keyword evidence="3" id="KW-1185">Reference proteome</keyword>
<protein>
    <submittedName>
        <fullName evidence="2">Uncharacterized protein</fullName>
    </submittedName>
</protein>
<proteinExistence type="predicted"/>
<dbReference type="InParanoid" id="D8R3J1"/>
<dbReference type="Gramene" id="EFJ32953">
    <property type="protein sequence ID" value="EFJ32953"/>
    <property type="gene ID" value="SELMODRAFT_406980"/>
</dbReference>
<dbReference type="HOGENOM" id="CLU_1899799_0_0_1"/>
<sequence length="134" mass="15335">MAAGKPRWWRFPSSALGLEILQSRGSLNIYAFEISYQLKINKLHTRISCLHQTHCFKTFEKPLVLEVLQFDTYTSYICFSQSRSDWLLPVVALARDKHSAADGNVANNMRNETIEELAPVDGHEPHQKIHLSLP</sequence>
<dbReference type="AlphaFoldDB" id="D8R3J1"/>
<organism evidence="3">
    <name type="scientific">Selaginella moellendorffii</name>
    <name type="common">Spikemoss</name>
    <dbReference type="NCBI Taxonomy" id="88036"/>
    <lineage>
        <taxon>Eukaryota</taxon>
        <taxon>Viridiplantae</taxon>
        <taxon>Streptophyta</taxon>
        <taxon>Embryophyta</taxon>
        <taxon>Tracheophyta</taxon>
        <taxon>Lycopodiopsida</taxon>
        <taxon>Selaginellales</taxon>
        <taxon>Selaginellaceae</taxon>
        <taxon>Selaginella</taxon>
    </lineage>
</organism>
<evidence type="ECO:0000313" key="1">
    <source>
        <dbReference type="EMBL" id="EFJ15821.1"/>
    </source>
</evidence>
<accession>D8R3J1</accession>
<dbReference type="Gramene" id="EFJ15821">
    <property type="protein sequence ID" value="EFJ15821"/>
    <property type="gene ID" value="SELMODRAFT_422382"/>
</dbReference>
<reference evidence="2 3" key="1">
    <citation type="journal article" date="2011" name="Science">
        <title>The Selaginella genome identifies genetic changes associated with the evolution of vascular plants.</title>
        <authorList>
            <person name="Banks J.A."/>
            <person name="Nishiyama T."/>
            <person name="Hasebe M."/>
            <person name="Bowman J.L."/>
            <person name="Gribskov M."/>
            <person name="dePamphilis C."/>
            <person name="Albert V.A."/>
            <person name="Aono N."/>
            <person name="Aoyama T."/>
            <person name="Ambrose B.A."/>
            <person name="Ashton N.W."/>
            <person name="Axtell M.J."/>
            <person name="Barker E."/>
            <person name="Barker M.S."/>
            <person name="Bennetzen J.L."/>
            <person name="Bonawitz N.D."/>
            <person name="Chapple C."/>
            <person name="Cheng C."/>
            <person name="Correa L.G."/>
            <person name="Dacre M."/>
            <person name="DeBarry J."/>
            <person name="Dreyer I."/>
            <person name="Elias M."/>
            <person name="Engstrom E.M."/>
            <person name="Estelle M."/>
            <person name="Feng L."/>
            <person name="Finet C."/>
            <person name="Floyd S.K."/>
            <person name="Frommer W.B."/>
            <person name="Fujita T."/>
            <person name="Gramzow L."/>
            <person name="Gutensohn M."/>
            <person name="Harholt J."/>
            <person name="Hattori M."/>
            <person name="Heyl A."/>
            <person name="Hirai T."/>
            <person name="Hiwatashi Y."/>
            <person name="Ishikawa M."/>
            <person name="Iwata M."/>
            <person name="Karol K.G."/>
            <person name="Koehler B."/>
            <person name="Kolukisaoglu U."/>
            <person name="Kubo M."/>
            <person name="Kurata T."/>
            <person name="Lalonde S."/>
            <person name="Li K."/>
            <person name="Li Y."/>
            <person name="Litt A."/>
            <person name="Lyons E."/>
            <person name="Manning G."/>
            <person name="Maruyama T."/>
            <person name="Michael T.P."/>
            <person name="Mikami K."/>
            <person name="Miyazaki S."/>
            <person name="Morinaga S."/>
            <person name="Murata T."/>
            <person name="Mueller-Roeber B."/>
            <person name="Nelson D.R."/>
            <person name="Obara M."/>
            <person name="Oguri Y."/>
            <person name="Olmstead R.G."/>
            <person name="Onodera N."/>
            <person name="Petersen B.L."/>
            <person name="Pils B."/>
            <person name="Prigge M."/>
            <person name="Rensing S.A."/>
            <person name="Riano-Pachon D.M."/>
            <person name="Roberts A.W."/>
            <person name="Sato Y."/>
            <person name="Scheller H.V."/>
            <person name="Schulz B."/>
            <person name="Schulz C."/>
            <person name="Shakirov E.V."/>
            <person name="Shibagaki N."/>
            <person name="Shinohara N."/>
            <person name="Shippen D.E."/>
            <person name="Soerensen I."/>
            <person name="Sotooka R."/>
            <person name="Sugimoto N."/>
            <person name="Sugita M."/>
            <person name="Sumikawa N."/>
            <person name="Tanurdzic M."/>
            <person name="Theissen G."/>
            <person name="Ulvskov P."/>
            <person name="Wakazuki S."/>
            <person name="Weng J.K."/>
            <person name="Willats W.W."/>
            <person name="Wipf D."/>
            <person name="Wolf P.G."/>
            <person name="Yang L."/>
            <person name="Zimmer A.D."/>
            <person name="Zhu Q."/>
            <person name="Mitros T."/>
            <person name="Hellsten U."/>
            <person name="Loque D."/>
            <person name="Otillar R."/>
            <person name="Salamov A."/>
            <person name="Schmutz J."/>
            <person name="Shapiro H."/>
            <person name="Lindquist E."/>
            <person name="Lucas S."/>
            <person name="Rokhsar D."/>
            <person name="Grigoriev I.V."/>
        </authorList>
    </citation>
    <scope>NUCLEOTIDE SEQUENCE [LARGE SCALE GENOMIC DNA]</scope>
</reference>